<dbReference type="CDD" id="cd00009">
    <property type="entry name" value="AAA"/>
    <property type="match status" value="1"/>
</dbReference>
<evidence type="ECO:0000313" key="7">
    <source>
        <dbReference type="EMBL" id="KAA6308451.1"/>
    </source>
</evidence>
<reference evidence="7" key="1">
    <citation type="submission" date="2019-03" db="EMBL/GenBank/DDBJ databases">
        <title>Single cell metagenomics reveals metabolic interactions within the superorganism composed of flagellate Streblomastix strix and complex community of Bacteroidetes bacteria on its surface.</title>
        <authorList>
            <person name="Treitli S.C."/>
            <person name="Kolisko M."/>
            <person name="Husnik F."/>
            <person name="Keeling P."/>
            <person name="Hampl V."/>
        </authorList>
    </citation>
    <scope>NUCLEOTIDE SEQUENCE</scope>
    <source>
        <strain evidence="7">STM</strain>
    </source>
</reference>
<dbReference type="AlphaFoldDB" id="A0A5J4PI59"/>
<dbReference type="GO" id="GO:0005524">
    <property type="term" value="F:ATP binding"/>
    <property type="evidence" value="ECO:0007669"/>
    <property type="project" value="UniProtKB-KW"/>
</dbReference>
<feature type="domain" description="Sigma-54 factor interaction" evidence="6">
    <location>
        <begin position="1"/>
        <end position="226"/>
    </location>
</feature>
<dbReference type="Gene3D" id="1.10.8.60">
    <property type="match status" value="1"/>
</dbReference>
<dbReference type="PROSITE" id="PS00676">
    <property type="entry name" value="SIGMA54_INTERACT_2"/>
    <property type="match status" value="1"/>
</dbReference>
<keyword evidence="3" id="KW-0805">Transcription regulation</keyword>
<keyword evidence="1" id="KW-0547">Nucleotide-binding</keyword>
<dbReference type="Gene3D" id="3.40.50.300">
    <property type="entry name" value="P-loop containing nucleotide triphosphate hydrolases"/>
    <property type="match status" value="1"/>
</dbReference>
<evidence type="ECO:0000256" key="1">
    <source>
        <dbReference type="ARBA" id="ARBA00022741"/>
    </source>
</evidence>
<evidence type="ECO:0000256" key="3">
    <source>
        <dbReference type="ARBA" id="ARBA00023015"/>
    </source>
</evidence>
<dbReference type="InterPro" id="IPR025662">
    <property type="entry name" value="Sigma_54_int_dom_ATP-bd_1"/>
</dbReference>
<dbReference type="InterPro" id="IPR025944">
    <property type="entry name" value="Sigma_54_int_dom_CS"/>
</dbReference>
<accession>A0A5J4PI59</accession>
<keyword evidence="4" id="KW-0238">DNA-binding</keyword>
<evidence type="ECO:0000256" key="4">
    <source>
        <dbReference type="ARBA" id="ARBA00023125"/>
    </source>
</evidence>
<sequence>TGSLTRAIDIAGQVAPTDLSVLIIGESGVGKECFPQIIHQYSRRKHGQYIAVNCGAIPEGTIDSELFGHEKGAFTGAIGERKGYFGEANGGTIFLDEVGELPMSTQARLLRVLESGEFIKVGSSKVQKTNVRIVGATNVNLSQAISDGRFREDLYYRLNTVPIQIPPLRERGEDVILLFRKFASDFAEKYHMPAVQLSEEAKEILISYRWPGNVRQLKNVTEQISIIETNREITRDILANYLPVQAEERFPALIGGIRGAKGFESEREILYQVLFDMRQDV</sequence>
<proteinExistence type="predicted"/>
<gene>
    <name evidence="7" type="ORF">EZS27_039884</name>
</gene>
<dbReference type="GO" id="GO:0006355">
    <property type="term" value="P:regulation of DNA-templated transcription"/>
    <property type="evidence" value="ECO:0007669"/>
    <property type="project" value="InterPro"/>
</dbReference>
<dbReference type="SMART" id="SM00382">
    <property type="entry name" value="AAA"/>
    <property type="match status" value="1"/>
</dbReference>
<dbReference type="EMBL" id="SNRY01008482">
    <property type="protein sequence ID" value="KAA6308451.1"/>
    <property type="molecule type" value="Genomic_DNA"/>
</dbReference>
<organism evidence="7">
    <name type="scientific">termite gut metagenome</name>
    <dbReference type="NCBI Taxonomy" id="433724"/>
    <lineage>
        <taxon>unclassified sequences</taxon>
        <taxon>metagenomes</taxon>
        <taxon>organismal metagenomes</taxon>
    </lineage>
</organism>
<feature type="non-terminal residue" evidence="7">
    <location>
        <position position="1"/>
    </location>
</feature>
<evidence type="ECO:0000256" key="5">
    <source>
        <dbReference type="ARBA" id="ARBA00023163"/>
    </source>
</evidence>
<dbReference type="InterPro" id="IPR003593">
    <property type="entry name" value="AAA+_ATPase"/>
</dbReference>
<dbReference type="InterPro" id="IPR027417">
    <property type="entry name" value="P-loop_NTPase"/>
</dbReference>
<keyword evidence="5" id="KW-0804">Transcription</keyword>
<keyword evidence="2" id="KW-0067">ATP-binding</keyword>
<dbReference type="FunFam" id="3.40.50.300:FF:000006">
    <property type="entry name" value="DNA-binding transcriptional regulator NtrC"/>
    <property type="match status" value="1"/>
</dbReference>
<name>A0A5J4PI59_9ZZZZ</name>
<evidence type="ECO:0000256" key="2">
    <source>
        <dbReference type="ARBA" id="ARBA00022840"/>
    </source>
</evidence>
<dbReference type="InterPro" id="IPR058031">
    <property type="entry name" value="AAA_lid_NorR"/>
</dbReference>
<feature type="non-terminal residue" evidence="7">
    <location>
        <position position="281"/>
    </location>
</feature>
<dbReference type="PROSITE" id="PS00675">
    <property type="entry name" value="SIGMA54_INTERACT_1"/>
    <property type="match status" value="1"/>
</dbReference>
<comment type="caution">
    <text evidence="7">The sequence shown here is derived from an EMBL/GenBank/DDBJ whole genome shotgun (WGS) entry which is preliminary data.</text>
</comment>
<dbReference type="PROSITE" id="PS50045">
    <property type="entry name" value="SIGMA54_INTERACT_4"/>
    <property type="match status" value="1"/>
</dbReference>
<dbReference type="InterPro" id="IPR025943">
    <property type="entry name" value="Sigma_54_int_dom_ATP-bd_2"/>
</dbReference>
<dbReference type="PROSITE" id="PS00688">
    <property type="entry name" value="SIGMA54_INTERACT_3"/>
    <property type="match status" value="1"/>
</dbReference>
<dbReference type="PANTHER" id="PTHR32071:SF121">
    <property type="entry name" value="SIGMA L-DEPENDENT TRANSCRIPTIONAL REGULATOR YQIR-RELATED"/>
    <property type="match status" value="1"/>
</dbReference>
<dbReference type="PANTHER" id="PTHR32071">
    <property type="entry name" value="TRANSCRIPTIONAL REGULATORY PROTEIN"/>
    <property type="match status" value="1"/>
</dbReference>
<dbReference type="Pfam" id="PF25601">
    <property type="entry name" value="AAA_lid_14"/>
    <property type="match status" value="1"/>
</dbReference>
<dbReference type="SUPFAM" id="SSF52540">
    <property type="entry name" value="P-loop containing nucleoside triphosphate hydrolases"/>
    <property type="match status" value="1"/>
</dbReference>
<protein>
    <submittedName>
        <fullName evidence="7">Nitric oxide reductase transcription regulator NorR2</fullName>
    </submittedName>
</protein>
<evidence type="ECO:0000259" key="6">
    <source>
        <dbReference type="PROSITE" id="PS50045"/>
    </source>
</evidence>
<dbReference type="InterPro" id="IPR002078">
    <property type="entry name" value="Sigma_54_int"/>
</dbReference>
<dbReference type="GO" id="GO:0003677">
    <property type="term" value="F:DNA binding"/>
    <property type="evidence" value="ECO:0007669"/>
    <property type="project" value="UniProtKB-KW"/>
</dbReference>
<dbReference type="Pfam" id="PF00158">
    <property type="entry name" value="Sigma54_activat"/>
    <property type="match status" value="1"/>
</dbReference>